<organism evidence="2 3">
    <name type="scientific">Homarus americanus</name>
    <name type="common">American lobster</name>
    <dbReference type="NCBI Taxonomy" id="6706"/>
    <lineage>
        <taxon>Eukaryota</taxon>
        <taxon>Metazoa</taxon>
        <taxon>Ecdysozoa</taxon>
        <taxon>Arthropoda</taxon>
        <taxon>Crustacea</taxon>
        <taxon>Multicrustacea</taxon>
        <taxon>Malacostraca</taxon>
        <taxon>Eumalacostraca</taxon>
        <taxon>Eucarida</taxon>
        <taxon>Decapoda</taxon>
        <taxon>Pleocyemata</taxon>
        <taxon>Astacidea</taxon>
        <taxon>Nephropoidea</taxon>
        <taxon>Nephropidae</taxon>
        <taxon>Homarus</taxon>
    </lineage>
</organism>
<proteinExistence type="predicted"/>
<name>A0A8J5JZN5_HOMAM</name>
<keyword evidence="1" id="KW-0732">Signal</keyword>
<dbReference type="Proteomes" id="UP000747542">
    <property type="component" value="Unassembled WGS sequence"/>
</dbReference>
<reference evidence="2" key="1">
    <citation type="journal article" date="2021" name="Sci. Adv.">
        <title>The American lobster genome reveals insights on longevity, neural, and immune adaptations.</title>
        <authorList>
            <person name="Polinski J.M."/>
            <person name="Zimin A.V."/>
            <person name="Clark K.F."/>
            <person name="Kohn A.B."/>
            <person name="Sadowski N."/>
            <person name="Timp W."/>
            <person name="Ptitsyn A."/>
            <person name="Khanna P."/>
            <person name="Romanova D.Y."/>
            <person name="Williams P."/>
            <person name="Greenwood S.J."/>
            <person name="Moroz L.L."/>
            <person name="Walt D.R."/>
            <person name="Bodnar A.G."/>
        </authorList>
    </citation>
    <scope>NUCLEOTIDE SEQUENCE</scope>
    <source>
        <strain evidence="2">GMGI-L3</strain>
    </source>
</reference>
<dbReference type="AlphaFoldDB" id="A0A8J5JZN5"/>
<evidence type="ECO:0000313" key="3">
    <source>
        <dbReference type="Proteomes" id="UP000747542"/>
    </source>
</evidence>
<feature type="signal peptide" evidence="1">
    <location>
        <begin position="1"/>
        <end position="24"/>
    </location>
</feature>
<evidence type="ECO:0000313" key="2">
    <source>
        <dbReference type="EMBL" id="KAG7163798.1"/>
    </source>
</evidence>
<sequence>MRVLSLTHTLLLLSLSPHDHYVVTYSLDHKKTERDRHYFLSNIRPTGNETRRERAIAQWIEAKCHAKLFISDGKAGCIPGATLIFDGRTYSA</sequence>
<feature type="chain" id="PRO_5035159755" evidence="1">
    <location>
        <begin position="25"/>
        <end position="92"/>
    </location>
</feature>
<keyword evidence="3" id="KW-1185">Reference proteome</keyword>
<accession>A0A8J5JZN5</accession>
<evidence type="ECO:0000256" key="1">
    <source>
        <dbReference type="SAM" id="SignalP"/>
    </source>
</evidence>
<dbReference type="EMBL" id="JAHLQT010026343">
    <property type="protein sequence ID" value="KAG7163798.1"/>
    <property type="molecule type" value="Genomic_DNA"/>
</dbReference>
<comment type="caution">
    <text evidence="2">The sequence shown here is derived from an EMBL/GenBank/DDBJ whole genome shotgun (WGS) entry which is preliminary data.</text>
</comment>
<gene>
    <name evidence="2" type="ORF">Hamer_G030555</name>
</gene>
<protein>
    <submittedName>
        <fullName evidence="2">Uncharacterized protein</fullName>
    </submittedName>
</protein>